<gene>
    <name evidence="11" type="primary">Cnig_chr_X.g24858</name>
    <name evidence="11" type="ORF">B9Z55_024858</name>
</gene>
<evidence type="ECO:0000256" key="8">
    <source>
        <dbReference type="SAM" id="MobiDB-lite"/>
    </source>
</evidence>
<dbReference type="SUPFAM" id="SSF82199">
    <property type="entry name" value="SET domain"/>
    <property type="match status" value="1"/>
</dbReference>
<name>A0A2G5SWF1_9PELO</name>
<dbReference type="InterPro" id="IPR050777">
    <property type="entry name" value="SET2_Histone-Lys_MeTrsfase"/>
</dbReference>
<dbReference type="InterPro" id="IPR046341">
    <property type="entry name" value="SET_dom_sf"/>
</dbReference>
<dbReference type="OrthoDB" id="5838894at2759"/>
<comment type="subcellular location">
    <subcellularLocation>
        <location evidence="2">Chromosome</location>
    </subcellularLocation>
    <subcellularLocation>
        <location evidence="1">Nucleus</location>
    </subcellularLocation>
</comment>
<evidence type="ECO:0008006" key="13">
    <source>
        <dbReference type="Google" id="ProtNLM"/>
    </source>
</evidence>
<evidence type="ECO:0000259" key="10">
    <source>
        <dbReference type="PROSITE" id="PS50868"/>
    </source>
</evidence>
<dbReference type="EMBL" id="PDUG01000006">
    <property type="protein sequence ID" value="PIC19239.1"/>
    <property type="molecule type" value="Genomic_DNA"/>
</dbReference>
<protein>
    <recommendedName>
        <fullName evidence="13">SET domain-containing protein</fullName>
    </recommendedName>
</protein>
<dbReference type="Pfam" id="PF00856">
    <property type="entry name" value="SET"/>
    <property type="match status" value="1"/>
</dbReference>
<dbReference type="GO" id="GO:0008168">
    <property type="term" value="F:methyltransferase activity"/>
    <property type="evidence" value="ECO:0007669"/>
    <property type="project" value="UniProtKB-KW"/>
</dbReference>
<comment type="caution">
    <text evidence="11">The sequence shown here is derived from an EMBL/GenBank/DDBJ whole genome shotgun (WGS) entry which is preliminary data.</text>
</comment>
<dbReference type="GO" id="GO:0032259">
    <property type="term" value="P:methylation"/>
    <property type="evidence" value="ECO:0007669"/>
    <property type="project" value="UniProtKB-KW"/>
</dbReference>
<dbReference type="AlphaFoldDB" id="A0A2G5SWF1"/>
<keyword evidence="4" id="KW-0489">Methyltransferase</keyword>
<dbReference type="GO" id="GO:0005694">
    <property type="term" value="C:chromosome"/>
    <property type="evidence" value="ECO:0007669"/>
    <property type="project" value="UniProtKB-SubCell"/>
</dbReference>
<accession>A0A2G5SWF1</accession>
<dbReference type="SMART" id="SM00317">
    <property type="entry name" value="SET"/>
    <property type="match status" value="1"/>
</dbReference>
<keyword evidence="12" id="KW-1185">Reference proteome</keyword>
<feature type="domain" description="SET" evidence="9">
    <location>
        <begin position="99"/>
        <end position="219"/>
    </location>
</feature>
<evidence type="ECO:0000313" key="12">
    <source>
        <dbReference type="Proteomes" id="UP000230233"/>
    </source>
</evidence>
<keyword evidence="5" id="KW-0808">Transferase</keyword>
<feature type="region of interest" description="Disordered" evidence="8">
    <location>
        <begin position="293"/>
        <end position="318"/>
    </location>
</feature>
<evidence type="ECO:0000256" key="5">
    <source>
        <dbReference type="ARBA" id="ARBA00022679"/>
    </source>
</evidence>
<keyword evidence="7" id="KW-0539">Nucleus</keyword>
<feature type="domain" description="Post-SET" evidence="10">
    <location>
        <begin position="226"/>
        <end position="242"/>
    </location>
</feature>
<evidence type="ECO:0000256" key="6">
    <source>
        <dbReference type="ARBA" id="ARBA00022691"/>
    </source>
</evidence>
<evidence type="ECO:0000313" key="11">
    <source>
        <dbReference type="EMBL" id="PIC19239.1"/>
    </source>
</evidence>
<dbReference type="Proteomes" id="UP000230233">
    <property type="component" value="Chromosome X"/>
</dbReference>
<evidence type="ECO:0000259" key="9">
    <source>
        <dbReference type="PROSITE" id="PS50280"/>
    </source>
</evidence>
<dbReference type="STRING" id="1611254.A0A2G5SWF1"/>
<sequence>MKLFATEADITWLKLDSKVFKGETIAKFNDDVLPKLHASYEADEAENAIVRICKNKYCDCTTEDCDNYGRDIVCPKSCAKKAAGCQNQLFEQYRKQKTKCFLVKSSGKKGIGLFAARTIKKNEFIIPYHGEIISKSELQIRKEKYRANGETHTYPFKAGRFCIDPTEYGNSARFGNHSCDPNMHAKSYVVSDRKRGFKAIGFVANKNIRKGTELTIDYGYDYNPETSQRCLCRKRNCKGWIGQPPPAAIDRNDGQNRQTGSKAVTKKIALGSKLMSDCRYVLNKILADLQKAEKTKAGGASTTGNEGAEENLQDAVLE</sequence>
<dbReference type="InterPro" id="IPR001214">
    <property type="entry name" value="SET_dom"/>
</dbReference>
<keyword evidence="6" id="KW-0949">S-adenosyl-L-methionine</keyword>
<reference evidence="12" key="1">
    <citation type="submission" date="2017-10" db="EMBL/GenBank/DDBJ databases">
        <title>Rapid genome shrinkage in a self-fertile nematode reveals novel sperm competition proteins.</title>
        <authorList>
            <person name="Yin D."/>
            <person name="Schwarz E.M."/>
            <person name="Thomas C.G."/>
            <person name="Felde R.L."/>
            <person name="Korf I.F."/>
            <person name="Cutter A.D."/>
            <person name="Schartner C.M."/>
            <person name="Ralston E.J."/>
            <person name="Meyer B.J."/>
            <person name="Haag E.S."/>
        </authorList>
    </citation>
    <scope>NUCLEOTIDE SEQUENCE [LARGE SCALE GENOMIC DNA]</scope>
    <source>
        <strain evidence="12">JU1422</strain>
    </source>
</reference>
<dbReference type="InterPro" id="IPR003616">
    <property type="entry name" value="Post-SET_dom"/>
</dbReference>
<organism evidence="11 12">
    <name type="scientific">Caenorhabditis nigoni</name>
    <dbReference type="NCBI Taxonomy" id="1611254"/>
    <lineage>
        <taxon>Eukaryota</taxon>
        <taxon>Metazoa</taxon>
        <taxon>Ecdysozoa</taxon>
        <taxon>Nematoda</taxon>
        <taxon>Chromadorea</taxon>
        <taxon>Rhabditida</taxon>
        <taxon>Rhabditina</taxon>
        <taxon>Rhabditomorpha</taxon>
        <taxon>Rhabditoidea</taxon>
        <taxon>Rhabditidae</taxon>
        <taxon>Peloderinae</taxon>
        <taxon>Caenorhabditis</taxon>
    </lineage>
</organism>
<dbReference type="PROSITE" id="PS50280">
    <property type="entry name" value="SET"/>
    <property type="match status" value="1"/>
</dbReference>
<dbReference type="Gene3D" id="2.170.270.10">
    <property type="entry name" value="SET domain"/>
    <property type="match status" value="1"/>
</dbReference>
<dbReference type="PANTHER" id="PTHR22884">
    <property type="entry name" value="SET DOMAIN PROTEINS"/>
    <property type="match status" value="1"/>
</dbReference>
<evidence type="ECO:0000256" key="7">
    <source>
        <dbReference type="ARBA" id="ARBA00023242"/>
    </source>
</evidence>
<keyword evidence="3" id="KW-0158">Chromosome</keyword>
<evidence type="ECO:0000256" key="3">
    <source>
        <dbReference type="ARBA" id="ARBA00022454"/>
    </source>
</evidence>
<evidence type="ECO:0000256" key="1">
    <source>
        <dbReference type="ARBA" id="ARBA00004123"/>
    </source>
</evidence>
<dbReference type="PROSITE" id="PS50868">
    <property type="entry name" value="POST_SET"/>
    <property type="match status" value="1"/>
</dbReference>
<dbReference type="GO" id="GO:0005634">
    <property type="term" value="C:nucleus"/>
    <property type="evidence" value="ECO:0007669"/>
    <property type="project" value="UniProtKB-SubCell"/>
</dbReference>
<evidence type="ECO:0000256" key="2">
    <source>
        <dbReference type="ARBA" id="ARBA00004286"/>
    </source>
</evidence>
<evidence type="ECO:0000256" key="4">
    <source>
        <dbReference type="ARBA" id="ARBA00022603"/>
    </source>
</evidence>
<proteinExistence type="predicted"/>
<feature type="compositionally biased region" description="Acidic residues" evidence="8">
    <location>
        <begin position="307"/>
        <end position="318"/>
    </location>
</feature>